<accession>A0AAJ0GP11</accession>
<dbReference type="EMBL" id="JAUDZG010000006">
    <property type="protein sequence ID" value="KAK3303461.1"/>
    <property type="molecule type" value="Genomic_DNA"/>
</dbReference>
<comment type="similarity">
    <text evidence="5">Belongs to the SAT4 family.</text>
</comment>
<feature type="transmembrane region" description="Helical" evidence="7">
    <location>
        <begin position="261"/>
        <end position="281"/>
    </location>
</feature>
<feature type="transmembrane region" description="Helical" evidence="7">
    <location>
        <begin position="184"/>
        <end position="210"/>
    </location>
</feature>
<evidence type="ECO:0000313" key="10">
    <source>
        <dbReference type="Proteomes" id="UP001273166"/>
    </source>
</evidence>
<keyword evidence="10" id="KW-1185">Reference proteome</keyword>
<evidence type="ECO:0000256" key="3">
    <source>
        <dbReference type="ARBA" id="ARBA00022989"/>
    </source>
</evidence>
<proteinExistence type="inferred from homology"/>
<dbReference type="GeneID" id="87886335"/>
<dbReference type="Proteomes" id="UP001273166">
    <property type="component" value="Unassembled WGS sequence"/>
</dbReference>
<evidence type="ECO:0000256" key="5">
    <source>
        <dbReference type="ARBA" id="ARBA00038359"/>
    </source>
</evidence>
<dbReference type="GO" id="GO:0016020">
    <property type="term" value="C:membrane"/>
    <property type="evidence" value="ECO:0007669"/>
    <property type="project" value="UniProtKB-SubCell"/>
</dbReference>
<evidence type="ECO:0000256" key="6">
    <source>
        <dbReference type="SAM" id="MobiDB-lite"/>
    </source>
</evidence>
<evidence type="ECO:0000256" key="7">
    <source>
        <dbReference type="SAM" id="Phobius"/>
    </source>
</evidence>
<dbReference type="PANTHER" id="PTHR33048">
    <property type="entry name" value="PTH11-LIKE INTEGRAL MEMBRANE PROTEIN (AFU_ORTHOLOGUE AFUA_5G11245)"/>
    <property type="match status" value="1"/>
</dbReference>
<sequence length="368" mass="40418">MSGEGVDQFATYFAHLHPMDNTESNASRIVASMSGLAAMSLAFMTLRLSCKKHYGKIIGWDDYILVCSWIFLAAYVALSIASTNYGVGRHLETLGPDELTASGRLLYVGEFFAIIAVAVSKTSFVVTLFRFANERWHRILLWSVLATVNLVMWSCAALLLAQCQPAEKLWNSAVDGRCLPPRFYIFYSVFAGAWSAAMDLVLAIFPWFLLLPMRGIKWVEKIGVGIAMSLGVFAATTGVVKTIMLRRVPPHSDFTYISADLLIWAAAECAVIISAASIPFYRSIFKSIRERTCPSRGDDASGFEMDLQVVRPGEGSLGVQSSRDITGNAARDSGFTISTGTRSNEIISNTVGNHVPQHKVNKGEDRPY</sequence>
<dbReference type="InterPro" id="IPR049326">
    <property type="entry name" value="Rhodopsin_dom_fungi"/>
</dbReference>
<dbReference type="PANTHER" id="PTHR33048:SF42">
    <property type="entry name" value="INTEGRAL MEMBRANE PROTEIN"/>
    <property type="match status" value="1"/>
</dbReference>
<evidence type="ECO:0000256" key="1">
    <source>
        <dbReference type="ARBA" id="ARBA00004141"/>
    </source>
</evidence>
<feature type="transmembrane region" description="Helical" evidence="7">
    <location>
        <begin position="105"/>
        <end position="132"/>
    </location>
</feature>
<organism evidence="9 10">
    <name type="scientific">Chaetomium strumarium</name>
    <dbReference type="NCBI Taxonomy" id="1170767"/>
    <lineage>
        <taxon>Eukaryota</taxon>
        <taxon>Fungi</taxon>
        <taxon>Dikarya</taxon>
        <taxon>Ascomycota</taxon>
        <taxon>Pezizomycotina</taxon>
        <taxon>Sordariomycetes</taxon>
        <taxon>Sordariomycetidae</taxon>
        <taxon>Sordariales</taxon>
        <taxon>Chaetomiaceae</taxon>
        <taxon>Chaetomium</taxon>
    </lineage>
</organism>
<keyword evidence="2 7" id="KW-0812">Transmembrane</keyword>
<keyword evidence="3 7" id="KW-1133">Transmembrane helix</keyword>
<keyword evidence="4 7" id="KW-0472">Membrane</keyword>
<comment type="caution">
    <text evidence="9">The sequence shown here is derived from an EMBL/GenBank/DDBJ whole genome shotgun (WGS) entry which is preliminary data.</text>
</comment>
<reference evidence="9" key="2">
    <citation type="submission" date="2023-06" db="EMBL/GenBank/DDBJ databases">
        <authorList>
            <consortium name="Lawrence Berkeley National Laboratory"/>
            <person name="Mondo S.J."/>
            <person name="Hensen N."/>
            <person name="Bonometti L."/>
            <person name="Westerberg I."/>
            <person name="Brannstrom I.O."/>
            <person name="Guillou S."/>
            <person name="Cros-Aarteil S."/>
            <person name="Calhoun S."/>
            <person name="Haridas S."/>
            <person name="Kuo A."/>
            <person name="Pangilinan J."/>
            <person name="Riley R."/>
            <person name="Labutti K."/>
            <person name="Andreopoulos B."/>
            <person name="Lipzen A."/>
            <person name="Chen C."/>
            <person name="Yanf M."/>
            <person name="Daum C."/>
            <person name="Ng V."/>
            <person name="Clum A."/>
            <person name="Steindorff A."/>
            <person name="Ohm R."/>
            <person name="Martin F."/>
            <person name="Silar P."/>
            <person name="Natvig D."/>
            <person name="Lalanne C."/>
            <person name="Gautier V."/>
            <person name="Ament-Velasquez S.L."/>
            <person name="Kruys A."/>
            <person name="Hutchinson M.I."/>
            <person name="Powell A.J."/>
            <person name="Barry K."/>
            <person name="Miller A.N."/>
            <person name="Grigoriev I.V."/>
            <person name="Debuchy R."/>
            <person name="Gladieux P."/>
            <person name="Thoren M.H."/>
            <person name="Johannesson H."/>
        </authorList>
    </citation>
    <scope>NUCLEOTIDE SEQUENCE</scope>
    <source>
        <strain evidence="9">CBS 333.67</strain>
    </source>
</reference>
<feature type="transmembrane region" description="Helical" evidence="7">
    <location>
        <begin position="29"/>
        <end position="50"/>
    </location>
</feature>
<name>A0AAJ0GP11_9PEZI</name>
<evidence type="ECO:0000256" key="4">
    <source>
        <dbReference type="ARBA" id="ARBA00023136"/>
    </source>
</evidence>
<comment type="subcellular location">
    <subcellularLocation>
        <location evidence="1">Membrane</location>
        <topology evidence="1">Multi-pass membrane protein</topology>
    </subcellularLocation>
</comment>
<evidence type="ECO:0000313" key="9">
    <source>
        <dbReference type="EMBL" id="KAK3303461.1"/>
    </source>
</evidence>
<feature type="transmembrane region" description="Helical" evidence="7">
    <location>
        <begin position="222"/>
        <end position="241"/>
    </location>
</feature>
<feature type="region of interest" description="Disordered" evidence="6">
    <location>
        <begin position="346"/>
        <end position="368"/>
    </location>
</feature>
<dbReference type="Pfam" id="PF20684">
    <property type="entry name" value="Fung_rhodopsin"/>
    <property type="match status" value="1"/>
</dbReference>
<evidence type="ECO:0000259" key="8">
    <source>
        <dbReference type="Pfam" id="PF20684"/>
    </source>
</evidence>
<feature type="transmembrane region" description="Helical" evidence="7">
    <location>
        <begin position="62"/>
        <end position="85"/>
    </location>
</feature>
<evidence type="ECO:0000256" key="2">
    <source>
        <dbReference type="ARBA" id="ARBA00022692"/>
    </source>
</evidence>
<feature type="domain" description="Rhodopsin" evidence="8">
    <location>
        <begin position="46"/>
        <end position="286"/>
    </location>
</feature>
<feature type="transmembrane region" description="Helical" evidence="7">
    <location>
        <begin position="139"/>
        <end position="161"/>
    </location>
</feature>
<dbReference type="AlphaFoldDB" id="A0AAJ0GP11"/>
<reference evidence="9" key="1">
    <citation type="journal article" date="2023" name="Mol. Phylogenet. Evol.">
        <title>Genome-scale phylogeny and comparative genomics of the fungal order Sordariales.</title>
        <authorList>
            <person name="Hensen N."/>
            <person name="Bonometti L."/>
            <person name="Westerberg I."/>
            <person name="Brannstrom I.O."/>
            <person name="Guillou S."/>
            <person name="Cros-Aarteil S."/>
            <person name="Calhoun S."/>
            <person name="Haridas S."/>
            <person name="Kuo A."/>
            <person name="Mondo S."/>
            <person name="Pangilinan J."/>
            <person name="Riley R."/>
            <person name="LaButti K."/>
            <person name="Andreopoulos B."/>
            <person name="Lipzen A."/>
            <person name="Chen C."/>
            <person name="Yan M."/>
            <person name="Daum C."/>
            <person name="Ng V."/>
            <person name="Clum A."/>
            <person name="Steindorff A."/>
            <person name="Ohm R.A."/>
            <person name="Martin F."/>
            <person name="Silar P."/>
            <person name="Natvig D.O."/>
            <person name="Lalanne C."/>
            <person name="Gautier V."/>
            <person name="Ament-Velasquez S.L."/>
            <person name="Kruys A."/>
            <person name="Hutchinson M.I."/>
            <person name="Powell A.J."/>
            <person name="Barry K."/>
            <person name="Miller A.N."/>
            <person name="Grigoriev I.V."/>
            <person name="Debuchy R."/>
            <person name="Gladieux P."/>
            <person name="Hiltunen Thoren M."/>
            <person name="Johannesson H."/>
        </authorList>
    </citation>
    <scope>NUCLEOTIDE SEQUENCE</scope>
    <source>
        <strain evidence="9">CBS 333.67</strain>
    </source>
</reference>
<gene>
    <name evidence="9" type="ORF">B0T15DRAFT_504680</name>
</gene>
<protein>
    <recommendedName>
        <fullName evidence="8">Rhodopsin domain-containing protein</fullName>
    </recommendedName>
</protein>
<dbReference type="RefSeq" id="XP_062719241.1">
    <property type="nucleotide sequence ID" value="XM_062867506.1"/>
</dbReference>
<dbReference type="InterPro" id="IPR052337">
    <property type="entry name" value="SAT4-like"/>
</dbReference>